<accession>A0A286GGM0</accession>
<proteinExistence type="predicted"/>
<keyword evidence="2" id="KW-0813">Transport</keyword>
<dbReference type="AlphaFoldDB" id="A0A286GGM0"/>
<name>A0A286GGM0_9ACTN</name>
<dbReference type="EMBL" id="OCNK01000001">
    <property type="protein sequence ID" value="SOD94673.1"/>
    <property type="molecule type" value="Genomic_DNA"/>
</dbReference>
<evidence type="ECO:0000256" key="4">
    <source>
        <dbReference type="ARBA" id="ARBA00022692"/>
    </source>
</evidence>
<dbReference type="PANTHER" id="PTHR23517:SF13">
    <property type="entry name" value="MAJOR FACILITATOR SUPERFAMILY MFS_1"/>
    <property type="match status" value="1"/>
</dbReference>
<dbReference type="GO" id="GO:0005886">
    <property type="term" value="C:plasma membrane"/>
    <property type="evidence" value="ECO:0007669"/>
    <property type="project" value="UniProtKB-SubCell"/>
</dbReference>
<keyword evidence="9" id="KW-1185">Reference proteome</keyword>
<reference evidence="9" key="1">
    <citation type="submission" date="2017-09" db="EMBL/GenBank/DDBJ databases">
        <authorList>
            <person name="Varghese N."/>
            <person name="Submissions S."/>
        </authorList>
    </citation>
    <scope>NUCLEOTIDE SEQUENCE [LARGE SCALE GENOMIC DNA]</scope>
    <source>
        <strain evidence="9">DSM 44270</strain>
    </source>
</reference>
<dbReference type="Pfam" id="PF07690">
    <property type="entry name" value="MFS_1"/>
    <property type="match status" value="1"/>
</dbReference>
<feature type="transmembrane region" description="Helical" evidence="7">
    <location>
        <begin position="245"/>
        <end position="265"/>
    </location>
</feature>
<keyword evidence="4 7" id="KW-0812">Transmembrane</keyword>
<evidence type="ECO:0000256" key="1">
    <source>
        <dbReference type="ARBA" id="ARBA00004651"/>
    </source>
</evidence>
<evidence type="ECO:0000256" key="5">
    <source>
        <dbReference type="ARBA" id="ARBA00022989"/>
    </source>
</evidence>
<evidence type="ECO:0000313" key="9">
    <source>
        <dbReference type="Proteomes" id="UP000219482"/>
    </source>
</evidence>
<dbReference type="PROSITE" id="PS00217">
    <property type="entry name" value="SUGAR_TRANSPORT_2"/>
    <property type="match status" value="1"/>
</dbReference>
<keyword evidence="3" id="KW-1003">Cell membrane</keyword>
<evidence type="ECO:0000256" key="6">
    <source>
        <dbReference type="ARBA" id="ARBA00023136"/>
    </source>
</evidence>
<gene>
    <name evidence="8" type="ORF">SAMN06272739_0954</name>
</gene>
<dbReference type="InterPro" id="IPR005829">
    <property type="entry name" value="Sugar_transporter_CS"/>
</dbReference>
<protein>
    <submittedName>
        <fullName evidence="8">Predicted arabinose efflux permease, MFS family</fullName>
    </submittedName>
</protein>
<feature type="transmembrane region" description="Helical" evidence="7">
    <location>
        <begin position="138"/>
        <end position="158"/>
    </location>
</feature>
<dbReference type="InterPro" id="IPR011701">
    <property type="entry name" value="MFS"/>
</dbReference>
<evidence type="ECO:0000256" key="3">
    <source>
        <dbReference type="ARBA" id="ARBA00022475"/>
    </source>
</evidence>
<evidence type="ECO:0000256" key="7">
    <source>
        <dbReference type="SAM" id="Phobius"/>
    </source>
</evidence>
<feature type="transmembrane region" description="Helical" evidence="7">
    <location>
        <begin position="52"/>
        <end position="80"/>
    </location>
</feature>
<dbReference type="Gene3D" id="1.20.1250.20">
    <property type="entry name" value="MFS general substrate transporter like domains"/>
    <property type="match status" value="2"/>
</dbReference>
<dbReference type="Proteomes" id="UP000219482">
    <property type="component" value="Unassembled WGS sequence"/>
</dbReference>
<dbReference type="InterPro" id="IPR036259">
    <property type="entry name" value="MFS_trans_sf"/>
</dbReference>
<dbReference type="InterPro" id="IPR050171">
    <property type="entry name" value="MFS_Transporters"/>
</dbReference>
<dbReference type="PANTHER" id="PTHR23517">
    <property type="entry name" value="RESISTANCE PROTEIN MDTM, PUTATIVE-RELATED-RELATED"/>
    <property type="match status" value="1"/>
</dbReference>
<feature type="transmembrane region" description="Helical" evidence="7">
    <location>
        <begin position="110"/>
        <end position="132"/>
    </location>
</feature>
<organism evidence="8 9">
    <name type="scientific">Blastococcus haudaquaticus</name>
    <dbReference type="NCBI Taxonomy" id="1938745"/>
    <lineage>
        <taxon>Bacteria</taxon>
        <taxon>Bacillati</taxon>
        <taxon>Actinomycetota</taxon>
        <taxon>Actinomycetes</taxon>
        <taxon>Geodermatophilales</taxon>
        <taxon>Geodermatophilaceae</taxon>
        <taxon>Blastococcus</taxon>
    </lineage>
</organism>
<dbReference type="GO" id="GO:0022857">
    <property type="term" value="F:transmembrane transporter activity"/>
    <property type="evidence" value="ECO:0007669"/>
    <property type="project" value="InterPro"/>
</dbReference>
<evidence type="ECO:0000313" key="8">
    <source>
        <dbReference type="EMBL" id="SOD94673.1"/>
    </source>
</evidence>
<dbReference type="SUPFAM" id="SSF103473">
    <property type="entry name" value="MFS general substrate transporter"/>
    <property type="match status" value="1"/>
</dbReference>
<evidence type="ECO:0000256" key="2">
    <source>
        <dbReference type="ARBA" id="ARBA00022448"/>
    </source>
</evidence>
<keyword evidence="5 7" id="KW-1133">Transmembrane helix</keyword>
<keyword evidence="6 7" id="KW-0472">Membrane</keyword>
<feature type="transmembrane region" description="Helical" evidence="7">
    <location>
        <begin position="213"/>
        <end position="233"/>
    </location>
</feature>
<comment type="subcellular location">
    <subcellularLocation>
        <location evidence="1">Cell membrane</location>
        <topology evidence="1">Multi-pass membrane protein</topology>
    </subcellularLocation>
</comment>
<feature type="transmembrane region" description="Helical" evidence="7">
    <location>
        <begin position="271"/>
        <end position="292"/>
    </location>
</feature>
<sequence>MSLSIASLALPLLAIEAGYSAFEIGALTAASALSQMLVRLCLGWAMRRWPDWILIAAAGVLLAVSCAVVAVSAGLVPFVAAQLLQGASRALFWTGSQTHVVRGAGRAAGALARVNLAASVGLLTGPLLAGVLSEDSPTVALVVAAAVALLGLVPNALLDRLPPFAPPADRPPGRVWRRPGVDVACWAGMTAGAWRALLTSYVPVALDQARQSATTIGTLVAAANGASLVGTAVAGRLRGRWTMPLLGAGIVLTGIATGLTGVVAWSTALSALVLVVSGIAAGAVQVLGPAIAAEAVHPEERGEAIAASGTFRAAALLAAPLAVAGLVVAIPLTPAMAVVGAGMLIPALALRRLGRAG</sequence>